<protein>
    <submittedName>
        <fullName evidence="7">Sugar ABC transporter substrate-binding protein</fullName>
    </submittedName>
</protein>
<feature type="signal peptide" evidence="3">
    <location>
        <begin position="1"/>
        <end position="40"/>
    </location>
</feature>
<gene>
    <name evidence="7" type="ORF">SLNSH_16360</name>
</gene>
<evidence type="ECO:0000256" key="1">
    <source>
        <dbReference type="ARBA" id="ARBA00022729"/>
    </source>
</evidence>
<dbReference type="PANTHER" id="PTHR33619:SF3">
    <property type="entry name" value="POLYSACCHARIDE EXPORT PROTEIN GFCE-RELATED"/>
    <property type="match status" value="1"/>
</dbReference>
<dbReference type="InterPro" id="IPR049712">
    <property type="entry name" value="Poly_export"/>
</dbReference>
<evidence type="ECO:0000256" key="2">
    <source>
        <dbReference type="SAM" id="MobiDB-lite"/>
    </source>
</evidence>
<feature type="chain" id="PRO_5015748613" evidence="3">
    <location>
        <begin position="41"/>
        <end position="464"/>
    </location>
</feature>
<dbReference type="Gene3D" id="3.10.560.10">
    <property type="entry name" value="Outer membrane lipoprotein wza domain like"/>
    <property type="match status" value="1"/>
</dbReference>
<dbReference type="InterPro" id="IPR003715">
    <property type="entry name" value="Poly_export_N"/>
</dbReference>
<keyword evidence="1 3" id="KW-0732">Signal</keyword>
<dbReference type="PANTHER" id="PTHR33619">
    <property type="entry name" value="POLYSACCHARIDE EXPORT PROTEIN GFCE-RELATED"/>
    <property type="match status" value="1"/>
</dbReference>
<evidence type="ECO:0000313" key="8">
    <source>
        <dbReference type="Proteomes" id="UP000239772"/>
    </source>
</evidence>
<dbReference type="AlphaFoldDB" id="A0A2T1HQU6"/>
<reference evidence="8" key="1">
    <citation type="submission" date="2018-03" db="EMBL/GenBank/DDBJ databases">
        <authorList>
            <person name="Sun L."/>
            <person name="Liu H."/>
            <person name="Chen W."/>
            <person name="Huang K."/>
            <person name="Liu W."/>
            <person name="Gao X."/>
        </authorList>
    </citation>
    <scope>NUCLEOTIDE SEQUENCE [LARGE SCALE GENOMIC DNA]</scope>
    <source>
        <strain evidence="8">SH9</strain>
    </source>
</reference>
<proteinExistence type="predicted"/>
<dbReference type="Proteomes" id="UP000239772">
    <property type="component" value="Unassembled WGS sequence"/>
</dbReference>
<feature type="compositionally biased region" description="Low complexity" evidence="2">
    <location>
        <begin position="433"/>
        <end position="451"/>
    </location>
</feature>
<comment type="caution">
    <text evidence="7">The sequence shown here is derived from an EMBL/GenBank/DDBJ whole genome shotgun (WGS) entry which is preliminary data.</text>
</comment>
<evidence type="ECO:0000313" key="7">
    <source>
        <dbReference type="EMBL" id="PSC04002.1"/>
    </source>
</evidence>
<dbReference type="GO" id="GO:0015159">
    <property type="term" value="F:polysaccharide transmembrane transporter activity"/>
    <property type="evidence" value="ECO:0007669"/>
    <property type="project" value="InterPro"/>
</dbReference>
<evidence type="ECO:0000259" key="4">
    <source>
        <dbReference type="Pfam" id="PF02563"/>
    </source>
</evidence>
<dbReference type="EMBL" id="PVZS01000018">
    <property type="protein sequence ID" value="PSC04002.1"/>
    <property type="molecule type" value="Genomic_DNA"/>
</dbReference>
<organism evidence="7 8">
    <name type="scientific">Alsobacter soli</name>
    <dbReference type="NCBI Taxonomy" id="2109933"/>
    <lineage>
        <taxon>Bacteria</taxon>
        <taxon>Pseudomonadati</taxon>
        <taxon>Pseudomonadota</taxon>
        <taxon>Alphaproteobacteria</taxon>
        <taxon>Hyphomicrobiales</taxon>
        <taxon>Alsobacteraceae</taxon>
        <taxon>Alsobacter</taxon>
    </lineage>
</organism>
<feature type="domain" description="AprE-like long alpha-helical hairpin" evidence="6">
    <location>
        <begin position="182"/>
        <end position="368"/>
    </location>
</feature>
<dbReference type="Pfam" id="PF02563">
    <property type="entry name" value="Poly_export"/>
    <property type="match status" value="1"/>
</dbReference>
<sequence>MSCPFEESPMTDTRSRRRLATIRAGVSALAFLLCGPVARAADTAYMLGPQDKVRLKVYEWRASKDEIFELEAFSDEFVVGPSGMLSLPLVGELPAQGLTTEALASSLADRLKRRLGLVERPDASAEVVQFRPFYVSGQVDKPGEYPYRPAMTVLQAVSLAGGLQRVSDPGIIRLAREAISSRGDLQILAGEINQLLVRRSRLEAEIAGQQDFKTPPELLGRANDAAISLLMQQERMIMKARLEGYRTQLGALDELKTYLQKEVDSLGAQLATEDTQLKLVQKELQSVASLVEKGLAVSPRQLSLERTVAQIQGDRLRVETAGMRARQEISKADISILELKNKRSNDLLVELRTTQAKLEETSRKANTTEQLLRESEYTAPQLLAERLKATMAPPSYSIVRKVNGEPVETAATETTPIEPGDIIKVQLARFDATAEGPAATPAPAPASAGATKLGAMERPSVSQN</sequence>
<dbReference type="InterPro" id="IPR058781">
    <property type="entry name" value="HH_AprE-like"/>
</dbReference>
<feature type="domain" description="Soluble ligand binding" evidence="5">
    <location>
        <begin position="133"/>
        <end position="176"/>
    </location>
</feature>
<dbReference type="Pfam" id="PF10531">
    <property type="entry name" value="SLBB"/>
    <property type="match status" value="1"/>
</dbReference>
<name>A0A2T1HQU6_9HYPH</name>
<evidence type="ECO:0000259" key="6">
    <source>
        <dbReference type="Pfam" id="PF25994"/>
    </source>
</evidence>
<dbReference type="Gene3D" id="3.30.1950.10">
    <property type="entry name" value="wza like domain"/>
    <property type="match status" value="1"/>
</dbReference>
<feature type="domain" description="Polysaccharide export protein N-terminal" evidence="4">
    <location>
        <begin position="41"/>
        <end position="126"/>
    </location>
</feature>
<accession>A0A2T1HQU6</accession>
<evidence type="ECO:0000259" key="5">
    <source>
        <dbReference type="Pfam" id="PF10531"/>
    </source>
</evidence>
<dbReference type="Pfam" id="PF25994">
    <property type="entry name" value="HH_AprE"/>
    <property type="match status" value="1"/>
</dbReference>
<dbReference type="InterPro" id="IPR019554">
    <property type="entry name" value="Soluble_ligand-bd"/>
</dbReference>
<keyword evidence="8" id="KW-1185">Reference proteome</keyword>
<evidence type="ECO:0000256" key="3">
    <source>
        <dbReference type="SAM" id="SignalP"/>
    </source>
</evidence>
<feature type="region of interest" description="Disordered" evidence="2">
    <location>
        <begin position="433"/>
        <end position="464"/>
    </location>
</feature>